<evidence type="ECO:0000313" key="3">
    <source>
        <dbReference type="Proteomes" id="UP000663879"/>
    </source>
</evidence>
<dbReference type="Gene3D" id="3.40.50.300">
    <property type="entry name" value="P-loop containing nucleotide triphosphate hydrolases"/>
    <property type="match status" value="1"/>
</dbReference>
<gene>
    <name evidence="2" type="ORF">OXX778_LOCUS9529</name>
</gene>
<protein>
    <recommendedName>
        <fullName evidence="1">AAA+ ATPase domain-containing protein</fullName>
    </recommendedName>
</protein>
<dbReference type="SMART" id="SM00382">
    <property type="entry name" value="AAA"/>
    <property type="match status" value="1"/>
</dbReference>
<name>A0A813WZQ5_9BILA</name>
<dbReference type="EMBL" id="CAJNOC010001414">
    <property type="protein sequence ID" value="CAF0862900.1"/>
    <property type="molecule type" value="Genomic_DNA"/>
</dbReference>
<organism evidence="2 3">
    <name type="scientific">Brachionus calyciflorus</name>
    <dbReference type="NCBI Taxonomy" id="104777"/>
    <lineage>
        <taxon>Eukaryota</taxon>
        <taxon>Metazoa</taxon>
        <taxon>Spiralia</taxon>
        <taxon>Gnathifera</taxon>
        <taxon>Rotifera</taxon>
        <taxon>Eurotatoria</taxon>
        <taxon>Monogononta</taxon>
        <taxon>Pseudotrocha</taxon>
        <taxon>Ploima</taxon>
        <taxon>Brachionidae</taxon>
        <taxon>Brachionus</taxon>
    </lineage>
</organism>
<dbReference type="OrthoDB" id="10155018at2759"/>
<feature type="domain" description="AAA+ ATPase" evidence="1">
    <location>
        <begin position="42"/>
        <end position="501"/>
    </location>
</feature>
<dbReference type="SUPFAM" id="SSF52540">
    <property type="entry name" value="P-loop containing nucleoside triphosphate hydrolases"/>
    <property type="match status" value="1"/>
</dbReference>
<reference evidence="2" key="1">
    <citation type="submission" date="2021-02" db="EMBL/GenBank/DDBJ databases">
        <authorList>
            <person name="Nowell W R."/>
        </authorList>
    </citation>
    <scope>NUCLEOTIDE SEQUENCE</scope>
    <source>
        <strain evidence="2">Ploen Becks lab</strain>
    </source>
</reference>
<proteinExistence type="predicted"/>
<evidence type="ECO:0000313" key="2">
    <source>
        <dbReference type="EMBL" id="CAF0862900.1"/>
    </source>
</evidence>
<dbReference type="InterPro" id="IPR003593">
    <property type="entry name" value="AAA+_ATPase"/>
</dbReference>
<evidence type="ECO:0000259" key="1">
    <source>
        <dbReference type="SMART" id="SM00382"/>
    </source>
</evidence>
<accession>A0A813WZQ5</accession>
<dbReference type="AlphaFoldDB" id="A0A813WZQ5"/>
<sequence>MASENSTANNFDILDKKFIEFCDKNNLKLESNDQTQSNESSKKNFIIITGENGVGKSRFLELIREYIVTKENKNYPKKIVRRLNYGDHHDEYDPEKTIHPLVSNDVIESLLCLNDWENLIKELIKIIEKIKELNYLTELSVEEQSQLKLFRFKTILEKLNLDPEFLSKIFFLYIEKKETNFDEILKNLEDDLEKIKNPSNELTAINLNGLDVESRSFTFKNLFESLNNGKNLNLNLDPEPNFDEILKNLEDDLEKINNHSNELTAINLNELDDKDKYQLLSLRLKTNPESELQRILIKYYIENMKLRNDYDILTTDKIKKRIYFDEFKKYFKRQILKKISYGSLEQMLMLNMRYDFEINDMINTIKNWGLVFNYRIEKTNKGFVDKADINERIIFISKKNDNRKVKFKNLSPGERLILHLIVLKKDENNILMKNIDKNIKQILLLDEPDAHCDASLAKSITMFIKKELNKVMEIQVIMTTHNIITLFLNGRSSIFYMESPKKNGEETILCSKNYKLVLKGENFSVNGNLFEPEPMQIDKEVEDNFQALIAKYLSMKKY</sequence>
<comment type="caution">
    <text evidence="2">The sequence shown here is derived from an EMBL/GenBank/DDBJ whole genome shotgun (WGS) entry which is preliminary data.</text>
</comment>
<dbReference type="InterPro" id="IPR027417">
    <property type="entry name" value="P-loop_NTPase"/>
</dbReference>
<dbReference type="Proteomes" id="UP000663879">
    <property type="component" value="Unassembled WGS sequence"/>
</dbReference>
<dbReference type="CDD" id="cd00267">
    <property type="entry name" value="ABC_ATPase"/>
    <property type="match status" value="1"/>
</dbReference>
<keyword evidence="3" id="KW-1185">Reference proteome</keyword>